<evidence type="ECO:0000256" key="4">
    <source>
        <dbReference type="ARBA" id="ARBA00022989"/>
    </source>
</evidence>
<dbReference type="STRING" id="49547.MBCUR_02930"/>
<dbReference type="InterPro" id="IPR002549">
    <property type="entry name" value="AI-2E-like"/>
</dbReference>
<comment type="caution">
    <text evidence="7">The sequence shown here is derived from an EMBL/GenBank/DDBJ whole genome shotgun (WGS) entry which is preliminary data.</text>
</comment>
<dbReference type="PANTHER" id="PTHR21716:SF4">
    <property type="entry name" value="TRANSMEMBRANE PROTEIN 245"/>
    <property type="match status" value="1"/>
</dbReference>
<dbReference type="Pfam" id="PF01594">
    <property type="entry name" value="AI-2E_transport"/>
    <property type="match status" value="1"/>
</dbReference>
<feature type="transmembrane region" description="Helical" evidence="6">
    <location>
        <begin position="231"/>
        <end position="256"/>
    </location>
</feature>
<dbReference type="PANTHER" id="PTHR21716">
    <property type="entry name" value="TRANSMEMBRANE PROTEIN"/>
    <property type="match status" value="1"/>
</dbReference>
<proteinExistence type="inferred from homology"/>
<evidence type="ECO:0000256" key="5">
    <source>
        <dbReference type="ARBA" id="ARBA00023136"/>
    </source>
</evidence>
<dbReference type="GO" id="GO:0016020">
    <property type="term" value="C:membrane"/>
    <property type="evidence" value="ECO:0007669"/>
    <property type="project" value="UniProtKB-SubCell"/>
</dbReference>
<dbReference type="EMBL" id="LWMV01000042">
    <property type="protein sequence ID" value="KZX15296.1"/>
    <property type="molecule type" value="Genomic_DNA"/>
</dbReference>
<feature type="transmembrane region" description="Helical" evidence="6">
    <location>
        <begin position="268"/>
        <end position="285"/>
    </location>
</feature>
<evidence type="ECO:0000256" key="2">
    <source>
        <dbReference type="ARBA" id="ARBA00009773"/>
    </source>
</evidence>
<comment type="subcellular location">
    <subcellularLocation>
        <location evidence="1">Membrane</location>
        <topology evidence="1">Multi-pass membrane protein</topology>
    </subcellularLocation>
</comment>
<evidence type="ECO:0000256" key="6">
    <source>
        <dbReference type="SAM" id="Phobius"/>
    </source>
</evidence>
<evidence type="ECO:0000313" key="8">
    <source>
        <dbReference type="Proteomes" id="UP000077245"/>
    </source>
</evidence>
<accession>A0A166D7W4</accession>
<dbReference type="Proteomes" id="UP000077245">
    <property type="component" value="Unassembled WGS sequence"/>
</dbReference>
<feature type="transmembrane region" description="Helical" evidence="6">
    <location>
        <begin position="305"/>
        <end position="331"/>
    </location>
</feature>
<keyword evidence="4 6" id="KW-1133">Transmembrane helix</keyword>
<keyword evidence="5 6" id="KW-0472">Membrane</keyword>
<dbReference type="OrthoDB" id="137390at2157"/>
<feature type="transmembrane region" description="Helical" evidence="6">
    <location>
        <begin position="12"/>
        <end position="42"/>
    </location>
</feature>
<evidence type="ECO:0000256" key="3">
    <source>
        <dbReference type="ARBA" id="ARBA00022692"/>
    </source>
</evidence>
<dbReference type="AlphaFoldDB" id="A0A166D7W4"/>
<dbReference type="RefSeq" id="WP_067089300.1">
    <property type="nucleotide sequence ID" value="NZ_LWMV01000042.1"/>
</dbReference>
<keyword evidence="8" id="KW-1185">Reference proteome</keyword>
<reference evidence="7 8" key="1">
    <citation type="submission" date="2016-04" db="EMBL/GenBank/DDBJ databases">
        <title>Genome sequence of Methanobrevibacter curvatus DSM 11111.</title>
        <authorList>
            <person name="Poehlein A."/>
            <person name="Seedorf H."/>
            <person name="Daniel R."/>
        </authorList>
    </citation>
    <scope>NUCLEOTIDE SEQUENCE [LARGE SCALE GENOMIC DNA]</scope>
    <source>
        <strain evidence="7 8">DSM 11111</strain>
    </source>
</reference>
<keyword evidence="3 6" id="KW-0812">Transmembrane</keyword>
<sequence>MKNKILNGVGSPLFIIAILLLISFFVLTPIVNMLILGAIIAYGIRPIARKIQSKLKYNNISIILAVVIILIPLLAILIYFLTIVGQFAYSFLTHYDVSSFSSELTSALQGYLPNSFKNSTNSIILTLGSLINDIFKMVFNYFIDLLKSVPLISLQIFVLMASTFYFTRDGHKINKYIFAFIPESRKFFFQNMVKNIEVVLKSIFYGHFLTGLIIGIIASLGFFILGYPYALFLGILTGILQLIPIIGPWPVYFGLFISDLVSANYPRAIVVLIFGLGLSLSDMYIRPALSSKYADIHPLILLLGFLSGPLIFGITGFILGPLILGITYAIVKSYKEDQIDDLN</sequence>
<name>A0A166D7W4_9EURY</name>
<organism evidence="7 8">
    <name type="scientific">Methanobrevibacter curvatus</name>
    <dbReference type="NCBI Taxonomy" id="49547"/>
    <lineage>
        <taxon>Archaea</taxon>
        <taxon>Methanobacteriati</taxon>
        <taxon>Methanobacteriota</taxon>
        <taxon>Methanomada group</taxon>
        <taxon>Methanobacteria</taxon>
        <taxon>Methanobacteriales</taxon>
        <taxon>Methanobacteriaceae</taxon>
        <taxon>Methanobrevibacter</taxon>
    </lineage>
</organism>
<comment type="similarity">
    <text evidence="2">Belongs to the autoinducer-2 exporter (AI-2E) (TC 2.A.86) family.</text>
</comment>
<gene>
    <name evidence="7" type="ORF">MBCUR_02930</name>
</gene>
<feature type="transmembrane region" description="Helical" evidence="6">
    <location>
        <begin position="145"/>
        <end position="166"/>
    </location>
</feature>
<evidence type="ECO:0000256" key="1">
    <source>
        <dbReference type="ARBA" id="ARBA00004141"/>
    </source>
</evidence>
<feature type="transmembrane region" description="Helical" evidence="6">
    <location>
        <begin position="204"/>
        <end position="225"/>
    </location>
</feature>
<evidence type="ECO:0000313" key="7">
    <source>
        <dbReference type="EMBL" id="KZX15296.1"/>
    </source>
</evidence>
<dbReference type="PATRIC" id="fig|49547.3.peg.308"/>
<protein>
    <submittedName>
        <fullName evidence="7">Putative inner membrane protein</fullName>
    </submittedName>
</protein>
<feature type="transmembrane region" description="Helical" evidence="6">
    <location>
        <begin position="62"/>
        <end position="89"/>
    </location>
</feature>